<evidence type="ECO:0000256" key="10">
    <source>
        <dbReference type="ARBA" id="ARBA00022777"/>
    </source>
</evidence>
<name>A0A1V4SJT9_RUMHU</name>
<accession>A0A1V4SJT9</accession>
<keyword evidence="10 17" id="KW-0418">Kinase</keyword>
<evidence type="ECO:0000256" key="4">
    <source>
        <dbReference type="ARBA" id="ARBA00009879"/>
    </source>
</evidence>
<organism evidence="17 18">
    <name type="scientific">Ruminiclostridium hungatei</name>
    <name type="common">Clostridium hungatei</name>
    <dbReference type="NCBI Taxonomy" id="48256"/>
    <lineage>
        <taxon>Bacteria</taxon>
        <taxon>Bacillati</taxon>
        <taxon>Bacillota</taxon>
        <taxon>Clostridia</taxon>
        <taxon>Eubacteriales</taxon>
        <taxon>Oscillospiraceae</taxon>
        <taxon>Ruminiclostridium</taxon>
    </lineage>
</organism>
<evidence type="ECO:0000313" key="18">
    <source>
        <dbReference type="Proteomes" id="UP000191554"/>
    </source>
</evidence>
<comment type="pathway">
    <text evidence="13">Cofactor biosynthesis; thiamine diphosphate biosynthesis; 4-amino-2-methyl-5-diphosphomethylpyrimidine from 5-amino-1-(5-phospho-D-ribosyl)imidazole: step 2/3.</text>
</comment>
<sequence length="323" mass="35035">MVEKVEPDPWNLSVNTVVGKQSDVYDYLLCLPVTGKHFLLSGGAWTEAVLKGGLIMKKVLTIAGSDCSGGAGIQADLKTFSAHGVYGMSVVVSVVAENTCRVIDIQDIRPDIIEKQMEAVFEDIEVDAVKIGMLSGKECMRAVSGRLRAYMPENVVIDPVMLAKGGHALMKENALEFFIKELIPLAYILTPNIPEAEALAGMKISSEEDLKKAAEIIHKMGAQKVLIKGGHREGAAEDVLFDGNAYHSFTTRRIPTRNTHGTGCTLSSAIASNLALGMDCRLAVEKAKEYVTMAIEHSLEIGKGHGPTNHFYKLYKEGLVPYV</sequence>
<dbReference type="FunFam" id="3.40.1190.20:FF:000003">
    <property type="entry name" value="Phosphomethylpyrimidine kinase ThiD"/>
    <property type="match status" value="1"/>
</dbReference>
<evidence type="ECO:0000256" key="3">
    <source>
        <dbReference type="ARBA" id="ARBA00004769"/>
    </source>
</evidence>
<dbReference type="GO" id="GO:0008902">
    <property type="term" value="F:hydroxymethylpyrimidine kinase activity"/>
    <property type="evidence" value="ECO:0007669"/>
    <property type="project" value="UniProtKB-EC"/>
</dbReference>
<evidence type="ECO:0000256" key="15">
    <source>
        <dbReference type="ARBA" id="ARBA00043176"/>
    </source>
</evidence>
<gene>
    <name evidence="17" type="primary">thiD</name>
    <name evidence="17" type="ORF">CLHUN_19470</name>
</gene>
<evidence type="ECO:0000256" key="11">
    <source>
        <dbReference type="ARBA" id="ARBA00022840"/>
    </source>
</evidence>
<evidence type="ECO:0000256" key="9">
    <source>
        <dbReference type="ARBA" id="ARBA00022741"/>
    </source>
</evidence>
<evidence type="ECO:0000256" key="6">
    <source>
        <dbReference type="ARBA" id="ARBA00012963"/>
    </source>
</evidence>
<evidence type="ECO:0000256" key="7">
    <source>
        <dbReference type="ARBA" id="ARBA00019161"/>
    </source>
</evidence>
<dbReference type="GO" id="GO:0005524">
    <property type="term" value="F:ATP binding"/>
    <property type="evidence" value="ECO:0007669"/>
    <property type="project" value="UniProtKB-KW"/>
</dbReference>
<comment type="caution">
    <text evidence="17">The sequence shown here is derived from an EMBL/GenBank/DDBJ whole genome shotgun (WGS) entry which is preliminary data.</text>
</comment>
<dbReference type="GO" id="GO:0009228">
    <property type="term" value="P:thiamine biosynthetic process"/>
    <property type="evidence" value="ECO:0007669"/>
    <property type="project" value="UniProtKB-KW"/>
</dbReference>
<dbReference type="GO" id="GO:0008972">
    <property type="term" value="F:phosphomethylpyrimidine kinase activity"/>
    <property type="evidence" value="ECO:0007669"/>
    <property type="project" value="UniProtKB-EC"/>
</dbReference>
<proteinExistence type="inferred from homology"/>
<comment type="catalytic activity">
    <reaction evidence="1">
        <text>4-amino-5-hydroxymethyl-2-methylpyrimidine + ATP = 4-amino-2-methyl-5-(phosphooxymethyl)pyrimidine + ADP + H(+)</text>
        <dbReference type="Rhea" id="RHEA:23096"/>
        <dbReference type="ChEBI" id="CHEBI:15378"/>
        <dbReference type="ChEBI" id="CHEBI:16892"/>
        <dbReference type="ChEBI" id="CHEBI:30616"/>
        <dbReference type="ChEBI" id="CHEBI:58354"/>
        <dbReference type="ChEBI" id="CHEBI:456216"/>
        <dbReference type="EC" id="2.7.1.49"/>
    </reaction>
</comment>
<comment type="catalytic activity">
    <reaction evidence="2">
        <text>4-amino-2-methyl-5-(phosphooxymethyl)pyrimidine + ATP = 4-amino-2-methyl-5-(diphosphooxymethyl)pyrimidine + ADP</text>
        <dbReference type="Rhea" id="RHEA:19893"/>
        <dbReference type="ChEBI" id="CHEBI:30616"/>
        <dbReference type="ChEBI" id="CHEBI:57841"/>
        <dbReference type="ChEBI" id="CHEBI:58354"/>
        <dbReference type="ChEBI" id="CHEBI:456216"/>
        <dbReference type="EC" id="2.7.4.7"/>
    </reaction>
</comment>
<dbReference type="InterPro" id="IPR013749">
    <property type="entry name" value="PM/HMP-P_kinase-1"/>
</dbReference>
<feature type="domain" description="Pyridoxamine kinase/Phosphomethylpyrimidine kinase" evidence="16">
    <location>
        <begin position="66"/>
        <end position="309"/>
    </location>
</feature>
<keyword evidence="9" id="KW-0547">Nucleotide-binding</keyword>
<reference evidence="17 18" key="1">
    <citation type="submission" date="2017-03" db="EMBL/GenBank/DDBJ databases">
        <title>Genome sequence of Clostridium hungatei DSM 14427.</title>
        <authorList>
            <person name="Poehlein A."/>
            <person name="Daniel R."/>
        </authorList>
    </citation>
    <scope>NUCLEOTIDE SEQUENCE [LARGE SCALE GENOMIC DNA]</scope>
    <source>
        <strain evidence="17 18">DSM 14427</strain>
    </source>
</reference>
<comment type="similarity">
    <text evidence="4">Belongs to the ThiD family.</text>
</comment>
<evidence type="ECO:0000256" key="14">
    <source>
        <dbReference type="ARBA" id="ARBA00042102"/>
    </source>
</evidence>
<keyword evidence="8 17" id="KW-0808">Transferase</keyword>
<dbReference type="InterPro" id="IPR004399">
    <property type="entry name" value="HMP/HMP-P_kinase_dom"/>
</dbReference>
<keyword evidence="12" id="KW-0784">Thiamine biosynthesis</keyword>
<evidence type="ECO:0000256" key="12">
    <source>
        <dbReference type="ARBA" id="ARBA00022977"/>
    </source>
</evidence>
<dbReference type="STRING" id="48256.CLHUN_19470"/>
<dbReference type="EC" id="2.7.4.7" evidence="6"/>
<dbReference type="InterPro" id="IPR029056">
    <property type="entry name" value="Ribokinase-like"/>
</dbReference>
<dbReference type="EMBL" id="MZGX01000011">
    <property type="protein sequence ID" value="OPX44148.1"/>
    <property type="molecule type" value="Genomic_DNA"/>
</dbReference>
<dbReference type="EC" id="2.7.1.49" evidence="5"/>
<dbReference type="Pfam" id="PF08543">
    <property type="entry name" value="Phos_pyr_kin"/>
    <property type="match status" value="1"/>
</dbReference>
<evidence type="ECO:0000256" key="2">
    <source>
        <dbReference type="ARBA" id="ARBA00000565"/>
    </source>
</evidence>
<evidence type="ECO:0000259" key="16">
    <source>
        <dbReference type="Pfam" id="PF08543"/>
    </source>
</evidence>
<evidence type="ECO:0000313" key="17">
    <source>
        <dbReference type="EMBL" id="OPX44148.1"/>
    </source>
</evidence>
<dbReference type="CDD" id="cd01169">
    <property type="entry name" value="HMPP_kinase"/>
    <property type="match status" value="1"/>
</dbReference>
<dbReference type="Gene3D" id="3.40.1190.20">
    <property type="match status" value="1"/>
</dbReference>
<evidence type="ECO:0000256" key="13">
    <source>
        <dbReference type="ARBA" id="ARBA00037917"/>
    </source>
</evidence>
<evidence type="ECO:0000256" key="8">
    <source>
        <dbReference type="ARBA" id="ARBA00022679"/>
    </source>
</evidence>
<evidence type="ECO:0000256" key="1">
    <source>
        <dbReference type="ARBA" id="ARBA00000151"/>
    </source>
</evidence>
<dbReference type="Proteomes" id="UP000191554">
    <property type="component" value="Unassembled WGS sequence"/>
</dbReference>
<dbReference type="NCBIfam" id="TIGR00097">
    <property type="entry name" value="HMP-P_kinase"/>
    <property type="match status" value="1"/>
</dbReference>
<keyword evidence="18" id="KW-1185">Reference proteome</keyword>
<dbReference type="SUPFAM" id="SSF53613">
    <property type="entry name" value="Ribokinase-like"/>
    <property type="match status" value="1"/>
</dbReference>
<protein>
    <recommendedName>
        <fullName evidence="7">Hydroxymethylpyrimidine/phosphomethylpyrimidine kinase</fullName>
        <ecNumber evidence="5">2.7.1.49</ecNumber>
        <ecNumber evidence="6">2.7.4.7</ecNumber>
    </recommendedName>
    <alternativeName>
        <fullName evidence="14">Hydroxymethylpyrimidine kinase</fullName>
    </alternativeName>
    <alternativeName>
        <fullName evidence="15">Hydroxymethylpyrimidine phosphate kinase</fullName>
    </alternativeName>
</protein>
<keyword evidence="11" id="KW-0067">ATP-binding</keyword>
<dbReference type="PANTHER" id="PTHR20858:SF17">
    <property type="entry name" value="HYDROXYMETHYLPYRIMIDINE_PHOSPHOMETHYLPYRIMIDINE KINASE THI20-RELATED"/>
    <property type="match status" value="1"/>
</dbReference>
<dbReference type="GO" id="GO:0005829">
    <property type="term" value="C:cytosol"/>
    <property type="evidence" value="ECO:0007669"/>
    <property type="project" value="TreeGrafter"/>
</dbReference>
<comment type="pathway">
    <text evidence="3">Cofactor biosynthesis; thiamine diphosphate biosynthesis; 4-amino-2-methyl-5-diphosphomethylpyrimidine from 5-amino-1-(5-phospho-D-ribosyl)imidazole: step 3/3.</text>
</comment>
<dbReference type="PANTHER" id="PTHR20858">
    <property type="entry name" value="PHOSPHOMETHYLPYRIMIDINE KINASE"/>
    <property type="match status" value="1"/>
</dbReference>
<dbReference type="AlphaFoldDB" id="A0A1V4SJT9"/>
<evidence type="ECO:0000256" key="5">
    <source>
        <dbReference type="ARBA" id="ARBA00012135"/>
    </source>
</evidence>